<comment type="similarity">
    <text evidence="1">Belongs to the mab-21 family.</text>
</comment>
<dbReference type="PANTHER" id="PTHR10656:SF69">
    <property type="entry name" value="MAB-21-LIKE HHH_H2TH-LIKE DOMAIN-CONTAINING PROTEIN"/>
    <property type="match status" value="1"/>
</dbReference>
<protein>
    <submittedName>
        <fullName evidence="4">Uncharacterized protein</fullName>
    </submittedName>
</protein>
<evidence type="ECO:0000313" key="4">
    <source>
        <dbReference type="EMBL" id="CAC5355435.1"/>
    </source>
</evidence>
<dbReference type="InterPro" id="IPR046903">
    <property type="entry name" value="Mab-21-like_nuc_Trfase"/>
</dbReference>
<reference evidence="4 5" key="1">
    <citation type="submission" date="2020-06" db="EMBL/GenBank/DDBJ databases">
        <authorList>
            <person name="Li R."/>
            <person name="Bekaert M."/>
        </authorList>
    </citation>
    <scope>NUCLEOTIDE SEQUENCE [LARGE SCALE GENOMIC DNA]</scope>
    <source>
        <strain evidence="5">wild</strain>
    </source>
</reference>
<keyword evidence="5" id="KW-1185">Reference proteome</keyword>
<evidence type="ECO:0000259" key="2">
    <source>
        <dbReference type="Pfam" id="PF03281"/>
    </source>
</evidence>
<name>A0A6J7ZUW0_MYTCO</name>
<dbReference type="Proteomes" id="UP000507470">
    <property type="component" value="Unassembled WGS sequence"/>
</dbReference>
<evidence type="ECO:0000256" key="1">
    <source>
        <dbReference type="ARBA" id="ARBA00008307"/>
    </source>
</evidence>
<evidence type="ECO:0000313" key="5">
    <source>
        <dbReference type="Proteomes" id="UP000507470"/>
    </source>
</evidence>
<dbReference type="InterPro" id="IPR046906">
    <property type="entry name" value="Mab-21_HhH/H2TH-like"/>
</dbReference>
<dbReference type="SMART" id="SM01265">
    <property type="entry name" value="Mab-21"/>
    <property type="match status" value="1"/>
</dbReference>
<feature type="domain" description="Mab-21-like nucleotidyltransferase" evidence="2">
    <location>
        <begin position="201"/>
        <end position="273"/>
    </location>
</feature>
<evidence type="ECO:0000259" key="3">
    <source>
        <dbReference type="Pfam" id="PF20266"/>
    </source>
</evidence>
<dbReference type="Gene3D" id="1.10.1410.40">
    <property type="match status" value="1"/>
</dbReference>
<organism evidence="4 5">
    <name type="scientific">Mytilus coruscus</name>
    <name type="common">Sea mussel</name>
    <dbReference type="NCBI Taxonomy" id="42192"/>
    <lineage>
        <taxon>Eukaryota</taxon>
        <taxon>Metazoa</taxon>
        <taxon>Spiralia</taxon>
        <taxon>Lophotrochozoa</taxon>
        <taxon>Mollusca</taxon>
        <taxon>Bivalvia</taxon>
        <taxon>Autobranchia</taxon>
        <taxon>Pteriomorphia</taxon>
        <taxon>Mytilida</taxon>
        <taxon>Mytiloidea</taxon>
        <taxon>Mytilidae</taxon>
        <taxon>Mytilinae</taxon>
        <taxon>Mytilus</taxon>
    </lineage>
</organism>
<dbReference type="Pfam" id="PF03281">
    <property type="entry name" value="Mab-21"/>
    <property type="match status" value="1"/>
</dbReference>
<dbReference type="EMBL" id="CACVKT020000048">
    <property type="protein sequence ID" value="CAC5355435.1"/>
    <property type="molecule type" value="Genomic_DNA"/>
</dbReference>
<dbReference type="InterPro" id="IPR024810">
    <property type="entry name" value="MAB21L/cGLR"/>
</dbReference>
<sequence>MDFPDLSEGSSYMSAVLKACGITLPLVKIKQNAEKYQFGIHNLFNGKPCEVLGVGSCAEGLTIVANQQIEQSYSSDSDIILIFRLIIYENEKKWRTAKASHPKLCHYLRLPDANYPGYAQLFVSEWLNSTENVCLANNTMNERLLKSNAFFSANFSRHGPALKSDKDLPPLLEKEGYQAQYINLVDFKQTHVGESEIKSKDFVYCIRGEKWPVEASEYKTRKRRFNWPTKQLFYEIIESGYFLASVGSKESKNKENEVQWRVSFNKAEQLIIESFNETQIHCLMILKNIKNKLLPKAVGKNITSYTMKTVMFWCLEETPDTCWHPSNLMRCVCFCISKLKQYLEKVFLPNYFIRKRNQFTLIEFPGDIQTRTKDFLENFLDNPQESMSVILSTFNDNRNLPPNLLNDKSQDVFIEQWLRFRVAMAQTYHLIGVNALWTLYDGYSVNHIIVRCNDVLEKLKILKYASPFMKLSQNCMGVLQYIILRNEKEKNVSELKQLCLENMVACVPADRTHTILRIATCLLDFGAQDECLHIIQNVTNHKKIYFSMSSHSKIVAQLVKNTTEKFSKMSRIRKIQEVKIYEQLINQDLINQDPYTLIEKLKNFKEEGHEVGGYFLFVFLWKGCCFEVTFMPAEVVILPKPAALELCVQCNENKNVKKVSFHPILYRLLLEFLWHVKNVSPNAKKKKILKDLKQCVSKIPKEIRSEGFNFIFYCLLLQHNYRSAYKYLIK</sequence>
<gene>
    <name evidence="4" type="ORF">MCOR_154</name>
</gene>
<dbReference type="Pfam" id="PF20266">
    <property type="entry name" value="Mab-21_C"/>
    <property type="match status" value="1"/>
</dbReference>
<dbReference type="PANTHER" id="PTHR10656">
    <property type="entry name" value="CELL FATE DETERMINING PROTEIN MAB21-RELATED"/>
    <property type="match status" value="1"/>
</dbReference>
<feature type="domain" description="Mab-21-like HhH/H2TH-like" evidence="3">
    <location>
        <begin position="281"/>
        <end position="360"/>
    </location>
</feature>
<accession>A0A6J7ZUW0</accession>
<proteinExistence type="inferred from homology"/>
<dbReference type="AlphaFoldDB" id="A0A6J7ZUW0"/>